<keyword evidence="6 7" id="KW-0472">Membrane</keyword>
<sequence length="763" mass="85997">MCRADESTGGMFRNSQDLKTSECKEQMSLLESKCVSRRYVSQESESRYLRIIRSEASEGEQIRPQEECFTTVRISRTPNHRADASTGGMFNNSQNLRIIREDASIGDHVHINKLNQTLKHILEYFNGTLTMHISAVPSDNKALGRYRCWWTISPRGYHQLIRLKELYLQVPAEQKSEVLENITPPPSYDDCTHKCLLQIKHERIEKISIKQIKPTKCKIHDDIPIQPSVFNRNSSFHGKLEITNKEGQDSTNKNDERCVLEKYVSCRWRVAFLALSGLIMQIAHRNCISVAIVCMTKEVAMNVTINGTITSKIYKEYDWTSEMEGVILSSYFYGQIISPLISGMFCRHYGVRGPMTVYVFLSSCLLISTPFVAQYGAWGVIIIRSAQGFFGSGCLPMYSHLWSRWAPKQERSQLISFTFSGLDIGVIVAFTISGWLCTLWNHHGWPLIFYVFGAISILWCVVWLFFFTDLPEENSFISKREVMYIVSERSSAVSKHASTPWFKIFTSGPVFAMIIGMFTVAWGMTVVFSFLPKYMNDVLKYDIKQNGFFSSLPFLGRAFSIILVGRLTDYLLNRNIFKYTTMRKINQCGAGVLGAAMIIPVSFLSEGDSFSAVMLITFSSMALGGTMSGSYANILEIFPSHVSTISGVAFAMNGVGQITAPIIIGQMIKEGSREEWIYVFISIGVVYIIGAIIYALLGNANSCEEIDVKITVSQEENTDTCNSGVQTISGKCTSLSPLNKQIVYSISECPVVYRTKNSYTYTL</sequence>
<feature type="transmembrane region" description="Helical" evidence="7">
    <location>
        <begin position="584"/>
        <end position="604"/>
    </location>
</feature>
<keyword evidence="10" id="KW-1185">Reference proteome</keyword>
<evidence type="ECO:0000256" key="4">
    <source>
        <dbReference type="ARBA" id="ARBA00022847"/>
    </source>
</evidence>
<name>A0A6J8EP03_MYTCO</name>
<feature type="transmembrane region" description="Helical" evidence="7">
    <location>
        <begin position="414"/>
        <end position="436"/>
    </location>
</feature>
<protein>
    <recommendedName>
        <fullName evidence="8">Major facilitator superfamily (MFS) profile domain-containing protein</fullName>
    </recommendedName>
</protein>
<dbReference type="AlphaFoldDB" id="A0A6J8EP03"/>
<accession>A0A6J8EP03</accession>
<dbReference type="GO" id="GO:0006820">
    <property type="term" value="P:monoatomic anion transport"/>
    <property type="evidence" value="ECO:0007669"/>
    <property type="project" value="TreeGrafter"/>
</dbReference>
<dbReference type="InterPro" id="IPR011701">
    <property type="entry name" value="MFS"/>
</dbReference>
<feature type="transmembrane region" description="Helical" evidence="7">
    <location>
        <begin position="510"/>
        <end position="531"/>
    </location>
</feature>
<feature type="transmembrane region" description="Helical" evidence="7">
    <location>
        <begin position="644"/>
        <end position="664"/>
    </location>
</feature>
<dbReference type="Proteomes" id="UP000507470">
    <property type="component" value="Unassembled WGS sequence"/>
</dbReference>
<gene>
    <name evidence="9" type="ORF">MCOR_53698</name>
</gene>
<dbReference type="OrthoDB" id="6160692at2759"/>
<dbReference type="Pfam" id="PF07690">
    <property type="entry name" value="MFS_1"/>
    <property type="match status" value="1"/>
</dbReference>
<dbReference type="FunFam" id="1.20.1250.20:FF:000423">
    <property type="entry name" value="Putative inorganic phosphate cotransporter-like Protein"/>
    <property type="match status" value="1"/>
</dbReference>
<keyword evidence="2" id="KW-0813">Transport</keyword>
<organism evidence="9 10">
    <name type="scientific">Mytilus coruscus</name>
    <name type="common">Sea mussel</name>
    <dbReference type="NCBI Taxonomy" id="42192"/>
    <lineage>
        <taxon>Eukaryota</taxon>
        <taxon>Metazoa</taxon>
        <taxon>Spiralia</taxon>
        <taxon>Lophotrochozoa</taxon>
        <taxon>Mollusca</taxon>
        <taxon>Bivalvia</taxon>
        <taxon>Autobranchia</taxon>
        <taxon>Pteriomorphia</taxon>
        <taxon>Mytilida</taxon>
        <taxon>Mytiloidea</taxon>
        <taxon>Mytilidae</taxon>
        <taxon>Mytilinae</taxon>
        <taxon>Mytilus</taxon>
    </lineage>
</organism>
<dbReference type="PANTHER" id="PTHR11662:SF399">
    <property type="entry name" value="FI19708P1-RELATED"/>
    <property type="match status" value="1"/>
</dbReference>
<dbReference type="EMBL" id="CACVKT020009359">
    <property type="protein sequence ID" value="CAC5421596.1"/>
    <property type="molecule type" value="Genomic_DNA"/>
</dbReference>
<proteinExistence type="predicted"/>
<reference evidence="9 10" key="1">
    <citation type="submission" date="2020-06" db="EMBL/GenBank/DDBJ databases">
        <authorList>
            <person name="Li R."/>
            <person name="Bekaert M."/>
        </authorList>
    </citation>
    <scope>NUCLEOTIDE SEQUENCE [LARGE SCALE GENOMIC DNA]</scope>
    <source>
        <strain evidence="10">wild</strain>
    </source>
</reference>
<comment type="subcellular location">
    <subcellularLocation>
        <location evidence="1">Membrane</location>
        <topology evidence="1">Multi-pass membrane protein</topology>
    </subcellularLocation>
</comment>
<keyword evidence="5 7" id="KW-1133">Transmembrane helix</keyword>
<feature type="transmembrane region" description="Helical" evidence="7">
    <location>
        <begin position="381"/>
        <end position="402"/>
    </location>
</feature>
<evidence type="ECO:0000256" key="6">
    <source>
        <dbReference type="ARBA" id="ARBA00023136"/>
    </source>
</evidence>
<evidence type="ECO:0000256" key="2">
    <source>
        <dbReference type="ARBA" id="ARBA00022448"/>
    </source>
</evidence>
<feature type="transmembrane region" description="Helical" evidence="7">
    <location>
        <begin position="676"/>
        <end position="697"/>
    </location>
</feature>
<dbReference type="GO" id="GO:0016020">
    <property type="term" value="C:membrane"/>
    <property type="evidence" value="ECO:0007669"/>
    <property type="project" value="UniProtKB-SubCell"/>
</dbReference>
<dbReference type="FunFam" id="1.20.1250.20:FF:000003">
    <property type="entry name" value="Solute carrier family 17 member 3"/>
    <property type="match status" value="1"/>
</dbReference>
<dbReference type="Gene3D" id="1.20.1250.20">
    <property type="entry name" value="MFS general substrate transporter like domains"/>
    <property type="match status" value="2"/>
</dbReference>
<feature type="domain" description="Major facilitator superfamily (MFS) profile" evidence="8">
    <location>
        <begin position="270"/>
        <end position="702"/>
    </location>
</feature>
<evidence type="ECO:0000313" key="9">
    <source>
        <dbReference type="EMBL" id="CAC5421596.1"/>
    </source>
</evidence>
<feature type="transmembrane region" description="Helical" evidence="7">
    <location>
        <begin position="448"/>
        <end position="470"/>
    </location>
</feature>
<feature type="transmembrane region" description="Helical" evidence="7">
    <location>
        <begin position="610"/>
        <end position="632"/>
    </location>
</feature>
<keyword evidence="3 7" id="KW-0812">Transmembrane</keyword>
<dbReference type="InterPro" id="IPR050382">
    <property type="entry name" value="MFS_Na/Anion_cotransporter"/>
</dbReference>
<evidence type="ECO:0000256" key="7">
    <source>
        <dbReference type="SAM" id="Phobius"/>
    </source>
</evidence>
<evidence type="ECO:0000256" key="1">
    <source>
        <dbReference type="ARBA" id="ARBA00004141"/>
    </source>
</evidence>
<dbReference type="PANTHER" id="PTHR11662">
    <property type="entry name" value="SOLUTE CARRIER FAMILY 17"/>
    <property type="match status" value="1"/>
</dbReference>
<dbReference type="InterPro" id="IPR020846">
    <property type="entry name" value="MFS_dom"/>
</dbReference>
<feature type="transmembrane region" description="Helical" evidence="7">
    <location>
        <begin position="357"/>
        <end position="375"/>
    </location>
</feature>
<evidence type="ECO:0000256" key="3">
    <source>
        <dbReference type="ARBA" id="ARBA00022692"/>
    </source>
</evidence>
<keyword evidence="4" id="KW-0769">Symport</keyword>
<dbReference type="GO" id="GO:0015293">
    <property type="term" value="F:symporter activity"/>
    <property type="evidence" value="ECO:0007669"/>
    <property type="project" value="UniProtKB-KW"/>
</dbReference>
<dbReference type="SUPFAM" id="SSF103473">
    <property type="entry name" value="MFS general substrate transporter"/>
    <property type="match status" value="1"/>
</dbReference>
<evidence type="ECO:0000259" key="8">
    <source>
        <dbReference type="PROSITE" id="PS50850"/>
    </source>
</evidence>
<evidence type="ECO:0000256" key="5">
    <source>
        <dbReference type="ARBA" id="ARBA00022989"/>
    </source>
</evidence>
<dbReference type="PROSITE" id="PS50850">
    <property type="entry name" value="MFS"/>
    <property type="match status" value="1"/>
</dbReference>
<evidence type="ECO:0000313" key="10">
    <source>
        <dbReference type="Proteomes" id="UP000507470"/>
    </source>
</evidence>
<dbReference type="InterPro" id="IPR036259">
    <property type="entry name" value="MFS_trans_sf"/>
</dbReference>